<sequence length="330" mass="37365">MLNHGLSCCLNPSFLHIPCVLGEFDCCKPPRELQLWGSVKMMMTTTTTIHSIQEHFSPFPPSSVLVIQEWNKRMDNPDSASELPSPLSPTIVPMGKKSSQRLARGAGFAPQADLVRQGGAEMAGRTYACLECGAQFELLLHLTFSSWYTLLPACPSVHFPWRSLFLLIPLAASPCFHSGALLRLPVLTQIYKCTKCGKMWSFSQVAHLTLHKRIYTGENPYRCMECRKSFNTRGKFNLHQTVHTGEKPYKCMECGKHFKRHTQLCVHQRNHMGEKPYKCMHCGRSFSGCVSLKIHLRSHTGEKPYQCMEFGKNFKNSAREKPYKCTSASN</sequence>
<evidence type="ECO:0000256" key="5">
    <source>
        <dbReference type="ARBA" id="ARBA00022771"/>
    </source>
</evidence>
<feature type="domain" description="C2H2-type" evidence="12">
    <location>
        <begin position="221"/>
        <end position="248"/>
    </location>
</feature>
<comment type="similarity">
    <text evidence="2">Belongs to the krueppel C2H2-type zinc-finger protein family.</text>
</comment>
<dbReference type="FunFam" id="3.30.160.60:FF:001343">
    <property type="entry name" value="Zinc finger protein 568"/>
    <property type="match status" value="1"/>
</dbReference>
<evidence type="ECO:0000313" key="14">
    <source>
        <dbReference type="Proteomes" id="UP000694545"/>
    </source>
</evidence>
<dbReference type="GO" id="GO:0008270">
    <property type="term" value="F:zinc ion binding"/>
    <property type="evidence" value="ECO:0007669"/>
    <property type="project" value="UniProtKB-KW"/>
</dbReference>
<evidence type="ECO:0000256" key="4">
    <source>
        <dbReference type="ARBA" id="ARBA00022737"/>
    </source>
</evidence>
<proteinExistence type="inferred from homology"/>
<dbReference type="Gene3D" id="3.30.160.60">
    <property type="entry name" value="Classic Zinc Finger"/>
    <property type="match status" value="5"/>
</dbReference>
<evidence type="ECO:0000256" key="2">
    <source>
        <dbReference type="ARBA" id="ARBA00006991"/>
    </source>
</evidence>
<evidence type="ECO:0000256" key="10">
    <source>
        <dbReference type="ARBA" id="ARBA00023242"/>
    </source>
</evidence>
<dbReference type="AlphaFoldDB" id="A0A8D2KUJ5"/>
<comment type="subcellular location">
    <subcellularLocation>
        <location evidence="1">Nucleus</location>
    </subcellularLocation>
</comment>
<dbReference type="Ensembl" id="ENSVKKT00000009399.1">
    <property type="protein sequence ID" value="ENSVKKP00000009167.1"/>
    <property type="gene ID" value="ENSVKKG00000006499.1"/>
</dbReference>
<reference evidence="13" key="2">
    <citation type="submission" date="2025-09" db="UniProtKB">
        <authorList>
            <consortium name="Ensembl"/>
        </authorList>
    </citation>
    <scope>IDENTIFICATION</scope>
</reference>
<dbReference type="PROSITE" id="PS00028">
    <property type="entry name" value="ZINC_FINGER_C2H2_1"/>
    <property type="match status" value="3"/>
</dbReference>
<keyword evidence="10" id="KW-0539">Nucleus</keyword>
<keyword evidence="3" id="KW-0479">Metal-binding</keyword>
<dbReference type="GO" id="GO:0000122">
    <property type="term" value="P:negative regulation of transcription by RNA polymerase II"/>
    <property type="evidence" value="ECO:0007669"/>
    <property type="project" value="UniProtKB-ARBA"/>
</dbReference>
<evidence type="ECO:0000256" key="7">
    <source>
        <dbReference type="ARBA" id="ARBA00023015"/>
    </source>
</evidence>
<evidence type="ECO:0000256" key="3">
    <source>
        <dbReference type="ARBA" id="ARBA00022723"/>
    </source>
</evidence>
<keyword evidence="14" id="KW-1185">Reference proteome</keyword>
<feature type="domain" description="C2H2-type" evidence="12">
    <location>
        <begin position="191"/>
        <end position="220"/>
    </location>
</feature>
<name>A0A8D2KUJ5_VARKO</name>
<dbReference type="SMART" id="SM00355">
    <property type="entry name" value="ZnF_C2H2"/>
    <property type="match status" value="4"/>
</dbReference>
<evidence type="ECO:0000256" key="6">
    <source>
        <dbReference type="ARBA" id="ARBA00022833"/>
    </source>
</evidence>
<evidence type="ECO:0000256" key="1">
    <source>
        <dbReference type="ARBA" id="ARBA00004123"/>
    </source>
</evidence>
<feature type="domain" description="C2H2-type" evidence="12">
    <location>
        <begin position="277"/>
        <end position="304"/>
    </location>
</feature>
<dbReference type="PROSITE" id="PS50157">
    <property type="entry name" value="ZINC_FINGER_C2H2_2"/>
    <property type="match status" value="4"/>
</dbReference>
<dbReference type="FunFam" id="3.30.160.60:FF:002343">
    <property type="entry name" value="Zinc finger protein 33A"/>
    <property type="match status" value="1"/>
</dbReference>
<dbReference type="FunFam" id="3.30.160.60:FF:001465">
    <property type="entry name" value="Zinc finger protein 560"/>
    <property type="match status" value="1"/>
</dbReference>
<evidence type="ECO:0000259" key="12">
    <source>
        <dbReference type="PROSITE" id="PS50157"/>
    </source>
</evidence>
<evidence type="ECO:0000313" key="13">
    <source>
        <dbReference type="Ensembl" id="ENSVKKP00000009167.1"/>
    </source>
</evidence>
<keyword evidence="9" id="KW-0804">Transcription</keyword>
<dbReference type="Proteomes" id="UP000694545">
    <property type="component" value="Unplaced"/>
</dbReference>
<dbReference type="PANTHER" id="PTHR24381">
    <property type="entry name" value="ZINC FINGER PROTEIN"/>
    <property type="match status" value="1"/>
</dbReference>
<protein>
    <recommendedName>
        <fullName evidence="12">C2H2-type domain-containing protein</fullName>
    </recommendedName>
</protein>
<dbReference type="GO" id="GO:0000981">
    <property type="term" value="F:DNA-binding transcription factor activity, RNA polymerase II-specific"/>
    <property type="evidence" value="ECO:0007669"/>
    <property type="project" value="TreeGrafter"/>
</dbReference>
<organism evidence="13 14">
    <name type="scientific">Varanus komodoensis</name>
    <name type="common">Komodo dragon</name>
    <dbReference type="NCBI Taxonomy" id="61221"/>
    <lineage>
        <taxon>Eukaryota</taxon>
        <taxon>Metazoa</taxon>
        <taxon>Chordata</taxon>
        <taxon>Craniata</taxon>
        <taxon>Vertebrata</taxon>
        <taxon>Euteleostomi</taxon>
        <taxon>Lepidosauria</taxon>
        <taxon>Squamata</taxon>
        <taxon>Bifurcata</taxon>
        <taxon>Unidentata</taxon>
        <taxon>Episquamata</taxon>
        <taxon>Toxicofera</taxon>
        <taxon>Anguimorpha</taxon>
        <taxon>Paleoanguimorpha</taxon>
        <taxon>Varanoidea</taxon>
        <taxon>Varanidae</taxon>
        <taxon>Varanus</taxon>
    </lineage>
</organism>
<keyword evidence="5 11" id="KW-0863">Zinc-finger</keyword>
<keyword evidence="7" id="KW-0805">Transcription regulation</keyword>
<dbReference type="GO" id="GO:0000977">
    <property type="term" value="F:RNA polymerase II transcription regulatory region sequence-specific DNA binding"/>
    <property type="evidence" value="ECO:0007669"/>
    <property type="project" value="TreeGrafter"/>
</dbReference>
<dbReference type="PANTHER" id="PTHR24381:SF390">
    <property type="entry name" value="ZINC FINGER PROTEIN 37 HOMOLOG"/>
    <property type="match status" value="1"/>
</dbReference>
<reference evidence="13" key="1">
    <citation type="submission" date="2025-08" db="UniProtKB">
        <authorList>
            <consortium name="Ensembl"/>
        </authorList>
    </citation>
    <scope>IDENTIFICATION</scope>
</reference>
<evidence type="ECO:0000256" key="11">
    <source>
        <dbReference type="PROSITE-ProRule" id="PRU00042"/>
    </source>
</evidence>
<accession>A0A8D2KUJ5</accession>
<feature type="domain" description="C2H2-type" evidence="12">
    <location>
        <begin position="249"/>
        <end position="276"/>
    </location>
</feature>
<keyword evidence="6" id="KW-0862">Zinc</keyword>
<dbReference type="InterPro" id="IPR036236">
    <property type="entry name" value="Znf_C2H2_sf"/>
</dbReference>
<dbReference type="GO" id="GO:0005634">
    <property type="term" value="C:nucleus"/>
    <property type="evidence" value="ECO:0007669"/>
    <property type="project" value="UniProtKB-SubCell"/>
</dbReference>
<dbReference type="SUPFAM" id="SSF57667">
    <property type="entry name" value="beta-beta-alpha zinc fingers"/>
    <property type="match status" value="2"/>
</dbReference>
<dbReference type="Pfam" id="PF00096">
    <property type="entry name" value="zf-C2H2"/>
    <property type="match status" value="3"/>
</dbReference>
<keyword evidence="8" id="KW-0238">DNA-binding</keyword>
<keyword evidence="4" id="KW-0677">Repeat</keyword>
<dbReference type="InterPro" id="IPR013087">
    <property type="entry name" value="Znf_C2H2_type"/>
</dbReference>
<evidence type="ECO:0000256" key="9">
    <source>
        <dbReference type="ARBA" id="ARBA00023163"/>
    </source>
</evidence>
<evidence type="ECO:0000256" key="8">
    <source>
        <dbReference type="ARBA" id="ARBA00023125"/>
    </source>
</evidence>